<feature type="compositionally biased region" description="Low complexity" evidence="1">
    <location>
        <begin position="75"/>
        <end position="89"/>
    </location>
</feature>
<keyword evidence="2" id="KW-0472">Membrane</keyword>
<name>A0A8J3VL15_9ACTN</name>
<dbReference type="EMBL" id="BONY01000117">
    <property type="protein sequence ID" value="GIH11049.1"/>
    <property type="molecule type" value="Genomic_DNA"/>
</dbReference>
<proteinExistence type="predicted"/>
<feature type="region of interest" description="Disordered" evidence="1">
    <location>
        <begin position="75"/>
        <end position="106"/>
    </location>
</feature>
<sequence>MQDENEEYRRLLNTVADQPGIASTVDIGRAIAEGKHRQRVRRMRVVAATAGVSAVAVMAIPFALQSIDRKPVGLASAAPSAPASATPTAKAGFQTRPYDRSGTRALPASCTPRKLAVPGGNGIQSYVTNVDPSGLYATGRIYDDDQNPVIWRDGHPTQISMGGDDDMLQDATSKGDAVGFSYRSDGPQAQAYVGGVLTKLRGGSAEASGINERGAISGFLDEGRTRTAVTWPSAASDPVRLAVPEGTLRAMANDIDEDGTIVGNIVRFLPNNGRIAYVWYPDGTAQALPTPVWEGQYATDFDARSISNGWVTGYVTLAQKRSAGVRWDLVTGKVMVLDGLEWSNDVSRFGWIVGMNTHQDAVMTDGVNTVPLTALYAKPEYGMNWGEAISDDGLTIVGHNDDKSYDGLQRAVIWKCK</sequence>
<evidence type="ECO:0000256" key="1">
    <source>
        <dbReference type="SAM" id="MobiDB-lite"/>
    </source>
</evidence>
<gene>
    <name evidence="3" type="ORF">Rhe02_91160</name>
</gene>
<keyword evidence="2" id="KW-1133">Transmembrane helix</keyword>
<reference evidence="3" key="1">
    <citation type="submission" date="2021-01" db="EMBL/GenBank/DDBJ databases">
        <title>Whole genome shotgun sequence of Rhizocola hellebori NBRC 109834.</title>
        <authorList>
            <person name="Komaki H."/>
            <person name="Tamura T."/>
        </authorList>
    </citation>
    <scope>NUCLEOTIDE SEQUENCE</scope>
    <source>
        <strain evidence="3">NBRC 109834</strain>
    </source>
</reference>
<feature type="transmembrane region" description="Helical" evidence="2">
    <location>
        <begin position="45"/>
        <end position="64"/>
    </location>
</feature>
<keyword evidence="2" id="KW-0812">Transmembrane</keyword>
<evidence type="ECO:0000256" key="2">
    <source>
        <dbReference type="SAM" id="Phobius"/>
    </source>
</evidence>
<protein>
    <submittedName>
        <fullName evidence="3">Uncharacterized protein</fullName>
    </submittedName>
</protein>
<dbReference type="RefSeq" id="WP_203914770.1">
    <property type="nucleotide sequence ID" value="NZ_BONY01000117.1"/>
</dbReference>
<evidence type="ECO:0000313" key="3">
    <source>
        <dbReference type="EMBL" id="GIH11049.1"/>
    </source>
</evidence>
<accession>A0A8J3VL15</accession>
<dbReference type="AlphaFoldDB" id="A0A8J3VL15"/>
<dbReference type="Proteomes" id="UP000612899">
    <property type="component" value="Unassembled WGS sequence"/>
</dbReference>
<organism evidence="3 4">
    <name type="scientific">Rhizocola hellebori</name>
    <dbReference type="NCBI Taxonomy" id="1392758"/>
    <lineage>
        <taxon>Bacteria</taxon>
        <taxon>Bacillati</taxon>
        <taxon>Actinomycetota</taxon>
        <taxon>Actinomycetes</taxon>
        <taxon>Micromonosporales</taxon>
        <taxon>Micromonosporaceae</taxon>
        <taxon>Rhizocola</taxon>
    </lineage>
</organism>
<comment type="caution">
    <text evidence="3">The sequence shown here is derived from an EMBL/GenBank/DDBJ whole genome shotgun (WGS) entry which is preliminary data.</text>
</comment>
<keyword evidence="4" id="KW-1185">Reference proteome</keyword>
<evidence type="ECO:0000313" key="4">
    <source>
        <dbReference type="Proteomes" id="UP000612899"/>
    </source>
</evidence>